<keyword evidence="2" id="KW-1185">Reference proteome</keyword>
<gene>
    <name evidence="1" type="ORF">KEG57_07780</name>
</gene>
<comment type="caution">
    <text evidence="1">The sequence shown here is derived from an EMBL/GenBank/DDBJ whole genome shotgun (WGS) entry which is preliminary data.</text>
</comment>
<organism evidence="1 2">
    <name type="scientific">Polyangium jinanense</name>
    <dbReference type="NCBI Taxonomy" id="2829994"/>
    <lineage>
        <taxon>Bacteria</taxon>
        <taxon>Pseudomonadati</taxon>
        <taxon>Myxococcota</taxon>
        <taxon>Polyangia</taxon>
        <taxon>Polyangiales</taxon>
        <taxon>Polyangiaceae</taxon>
        <taxon>Polyangium</taxon>
    </lineage>
</organism>
<dbReference type="EMBL" id="JAGTJJ010000002">
    <property type="protein sequence ID" value="MDC3980387.1"/>
    <property type="molecule type" value="Genomic_DNA"/>
</dbReference>
<dbReference type="RefSeq" id="WP_272417423.1">
    <property type="nucleotide sequence ID" value="NZ_JAGTJJ010000002.1"/>
</dbReference>
<dbReference type="Proteomes" id="UP001151081">
    <property type="component" value="Unassembled WGS sequence"/>
</dbReference>
<dbReference type="AlphaFoldDB" id="A0A9X3WYF3"/>
<evidence type="ECO:0008006" key="3">
    <source>
        <dbReference type="Google" id="ProtNLM"/>
    </source>
</evidence>
<evidence type="ECO:0000313" key="1">
    <source>
        <dbReference type="EMBL" id="MDC3980387.1"/>
    </source>
</evidence>
<evidence type="ECO:0000313" key="2">
    <source>
        <dbReference type="Proteomes" id="UP001151081"/>
    </source>
</evidence>
<accession>A0A9X3WYF3</accession>
<name>A0A9X3WYF3_9BACT</name>
<proteinExistence type="predicted"/>
<sequence>MRRQFGEQVAWIEEPNVFAMRLSGEIDGPSLEGLLDFQSDWSAGKDHIFVLCDLSAVTGATIEARRVLQGKRVTTPMTHLCIGASFTIRVVTEMVVRAARFIGTAPREMQIVFFASEAEARAYLDRPRPSRRGKRA</sequence>
<reference evidence="1 2" key="1">
    <citation type="submission" date="2021-04" db="EMBL/GenBank/DDBJ databases">
        <title>Genome analysis of Polyangium sp.</title>
        <authorList>
            <person name="Li Y."/>
            <person name="Wang J."/>
        </authorList>
    </citation>
    <scope>NUCLEOTIDE SEQUENCE [LARGE SCALE GENOMIC DNA]</scope>
    <source>
        <strain evidence="1 2">SDU14</strain>
    </source>
</reference>
<protein>
    <recommendedName>
        <fullName evidence="3">STAS/SEC14 domain-containing protein</fullName>
    </recommendedName>
</protein>